<sequence length="423" mass="49587">MHNFNSQETQDILKHYAFIMQSPAIKGVRQNFQKDFTLAQLSLVDDPYLSLINLERFLSTEPCFANVRYQELVWLIDHYEALNMLSKSSKIFTPQFPEKVGKKLVFLLWFQGENSAPPIVKANIRRLKEYFENYEIVFLSDENIVQWMDISNIPNYEIMKEKFPAHLSDVIRSYLLATYGGVWLDSTVVINSDSVTFLEKNMERRRHFILRYSDFRIANWLIATKEQDKTMRLQYVALTEWLKRKKVFLEYFQFHTFFEIFSMLDDDFLDATRLKAPDAFLLSKKWPSVIQASNIQNIFEKMPFQKLNYKIDRNKVLPRTVEHLFENYLDPTSDNSLQDIYKLPNAKNNAGEQFFTENPQKIIAKKEIDIWSGVDFTANTRVGILPPNKETTVLAISGTIAGTPRLKIDSGYITANKKWIQSL</sequence>
<organism evidence="2 3">
    <name type="scientific">Listeria kieliensis</name>
    <dbReference type="NCBI Taxonomy" id="1621700"/>
    <lineage>
        <taxon>Bacteria</taxon>
        <taxon>Bacillati</taxon>
        <taxon>Bacillota</taxon>
        <taxon>Bacilli</taxon>
        <taxon>Bacillales</taxon>
        <taxon>Listeriaceae</taxon>
        <taxon>Listeria</taxon>
    </lineage>
</organism>
<dbReference type="SUPFAM" id="SSF53448">
    <property type="entry name" value="Nucleotide-diphospho-sugar transferases"/>
    <property type="match status" value="1"/>
</dbReference>
<evidence type="ECO:0000259" key="1">
    <source>
        <dbReference type="Pfam" id="PF19087"/>
    </source>
</evidence>
<dbReference type="GO" id="GO:0016757">
    <property type="term" value="F:glycosyltransferase activity"/>
    <property type="evidence" value="ECO:0007669"/>
    <property type="project" value="InterPro"/>
</dbReference>
<comment type="caution">
    <text evidence="2">The sequence shown here is derived from an EMBL/GenBank/DDBJ whole genome shotgun (WGS) entry which is preliminary data.</text>
</comment>
<dbReference type="Proteomes" id="UP000257055">
    <property type="component" value="Unassembled WGS sequence"/>
</dbReference>
<dbReference type="InterPro" id="IPR008441">
    <property type="entry name" value="AfumC-like_glycosyl_Trfase"/>
</dbReference>
<dbReference type="Pfam" id="PF05704">
    <property type="entry name" value="Caps_synth"/>
    <property type="match status" value="1"/>
</dbReference>
<dbReference type="Gene3D" id="3.90.550.20">
    <property type="match status" value="1"/>
</dbReference>
<evidence type="ECO:0000313" key="2">
    <source>
        <dbReference type="EMBL" id="RDW99481.1"/>
    </source>
</evidence>
<protein>
    <recommendedName>
        <fullName evidence="1">DUF5776 domain-containing protein</fullName>
    </recommendedName>
</protein>
<accession>A0A3D8TLT5</accession>
<dbReference type="RefSeq" id="WP_115753870.1">
    <property type="nucleotide sequence ID" value="NZ_LARY01000003.1"/>
</dbReference>
<evidence type="ECO:0000313" key="3">
    <source>
        <dbReference type="Proteomes" id="UP000257055"/>
    </source>
</evidence>
<name>A0A3D8TLT5_9LIST</name>
<proteinExistence type="predicted"/>
<dbReference type="InterPro" id="IPR044081">
    <property type="entry name" value="DUF5776"/>
</dbReference>
<dbReference type="EMBL" id="LARY01000003">
    <property type="protein sequence ID" value="RDW99481.1"/>
    <property type="molecule type" value="Genomic_DNA"/>
</dbReference>
<dbReference type="Pfam" id="PF19087">
    <property type="entry name" value="DUF5776"/>
    <property type="match status" value="1"/>
</dbReference>
<reference evidence="3" key="1">
    <citation type="submission" date="2015-04" db="EMBL/GenBank/DDBJ databases">
        <authorList>
            <person name="Schardt J."/>
            <person name="Mueller-Herbst S."/>
            <person name="Scherer S."/>
            <person name="Huptas C."/>
        </authorList>
    </citation>
    <scope>NUCLEOTIDE SEQUENCE [LARGE SCALE GENOMIC DNA]</scope>
    <source>
        <strain evidence="3">Kiel-L1</strain>
    </source>
</reference>
<gene>
    <name evidence="2" type="ORF">UR08_11675</name>
</gene>
<dbReference type="AlphaFoldDB" id="A0A3D8TLT5"/>
<keyword evidence="3" id="KW-1185">Reference proteome</keyword>
<dbReference type="InterPro" id="IPR029044">
    <property type="entry name" value="Nucleotide-diphossugar_trans"/>
</dbReference>
<feature type="domain" description="DUF5776" evidence="1">
    <location>
        <begin position="354"/>
        <end position="420"/>
    </location>
</feature>